<dbReference type="GO" id="GO:0045454">
    <property type="term" value="P:cell redox homeostasis"/>
    <property type="evidence" value="ECO:0007669"/>
    <property type="project" value="TreeGrafter"/>
</dbReference>
<keyword evidence="12" id="KW-1185">Reference proteome</keyword>
<feature type="site" description="Deprotonates C-terminal active site Cys" evidence="8">
    <location>
        <position position="31"/>
    </location>
</feature>
<dbReference type="InterPro" id="IPR017937">
    <property type="entry name" value="Thioredoxin_CS"/>
</dbReference>
<name>A0A517T572_9PLAN</name>
<evidence type="ECO:0000256" key="9">
    <source>
        <dbReference type="PIRSR" id="PIRSR000077-4"/>
    </source>
</evidence>
<dbReference type="PRINTS" id="PR00421">
    <property type="entry name" value="THIOREDOXIN"/>
</dbReference>
<keyword evidence="2" id="KW-0813">Transport</keyword>
<accession>A0A517T572</accession>
<evidence type="ECO:0000256" key="7">
    <source>
        <dbReference type="PIRNR" id="PIRNR000077"/>
    </source>
</evidence>
<feature type="domain" description="Thioredoxin" evidence="10">
    <location>
        <begin position="1"/>
        <end position="113"/>
    </location>
</feature>
<dbReference type="InterPro" id="IPR036249">
    <property type="entry name" value="Thioredoxin-like_sf"/>
</dbReference>
<gene>
    <name evidence="11" type="primary">trxA_2</name>
    <name evidence="11" type="ORF">V22_07470</name>
</gene>
<dbReference type="GO" id="GO:0005829">
    <property type="term" value="C:cytosol"/>
    <property type="evidence" value="ECO:0007669"/>
    <property type="project" value="TreeGrafter"/>
</dbReference>
<dbReference type="PIRSF" id="PIRSF000077">
    <property type="entry name" value="Thioredoxin"/>
    <property type="match status" value="1"/>
</dbReference>
<dbReference type="NCBIfam" id="TIGR01068">
    <property type="entry name" value="thioredoxin"/>
    <property type="match status" value="1"/>
</dbReference>
<comment type="similarity">
    <text evidence="1 7">Belongs to the thioredoxin family.</text>
</comment>
<keyword evidence="5 9" id="KW-0676">Redox-active center</keyword>
<feature type="site" description="Contributes to redox potential value" evidence="8">
    <location>
        <position position="38"/>
    </location>
</feature>
<sequence>MSTSTQSAVLTLEDATFDVQVRQSKQPVLVDVWATWCPPCRILGPTIDALAEDFAGRAVIGKLDADQAPQTVSALGVSALPTVLIFQDGEVVKRLVGVHSKEAYTAVLDQLLD</sequence>
<protein>
    <recommendedName>
        <fullName evidence="6 7">Thioredoxin</fullName>
    </recommendedName>
</protein>
<dbReference type="OrthoDB" id="9790390at2"/>
<feature type="active site" description="Nucleophile" evidence="8">
    <location>
        <position position="40"/>
    </location>
</feature>
<evidence type="ECO:0000256" key="4">
    <source>
        <dbReference type="ARBA" id="ARBA00023157"/>
    </source>
</evidence>
<organism evidence="11 12">
    <name type="scientific">Calycomorphotria hydatis</name>
    <dbReference type="NCBI Taxonomy" id="2528027"/>
    <lineage>
        <taxon>Bacteria</taxon>
        <taxon>Pseudomonadati</taxon>
        <taxon>Planctomycetota</taxon>
        <taxon>Planctomycetia</taxon>
        <taxon>Planctomycetales</taxon>
        <taxon>Planctomycetaceae</taxon>
        <taxon>Calycomorphotria</taxon>
    </lineage>
</organism>
<feature type="active site" description="Nucleophile" evidence="8">
    <location>
        <position position="37"/>
    </location>
</feature>
<dbReference type="EMBL" id="CP036316">
    <property type="protein sequence ID" value="QDT63525.1"/>
    <property type="molecule type" value="Genomic_DNA"/>
</dbReference>
<feature type="site" description="Contributes to redox potential value" evidence="8">
    <location>
        <position position="39"/>
    </location>
</feature>
<keyword evidence="3" id="KW-0249">Electron transport</keyword>
<evidence type="ECO:0000313" key="12">
    <source>
        <dbReference type="Proteomes" id="UP000319976"/>
    </source>
</evidence>
<dbReference type="SUPFAM" id="SSF52833">
    <property type="entry name" value="Thioredoxin-like"/>
    <property type="match status" value="1"/>
</dbReference>
<dbReference type="FunFam" id="3.40.30.10:FF:000001">
    <property type="entry name" value="Thioredoxin"/>
    <property type="match status" value="1"/>
</dbReference>
<evidence type="ECO:0000313" key="11">
    <source>
        <dbReference type="EMBL" id="QDT63525.1"/>
    </source>
</evidence>
<dbReference type="GO" id="GO:0015035">
    <property type="term" value="F:protein-disulfide reductase activity"/>
    <property type="evidence" value="ECO:0007669"/>
    <property type="project" value="UniProtKB-UniRule"/>
</dbReference>
<evidence type="ECO:0000256" key="5">
    <source>
        <dbReference type="ARBA" id="ARBA00023284"/>
    </source>
</evidence>
<dbReference type="PANTHER" id="PTHR45663">
    <property type="entry name" value="GEO12009P1"/>
    <property type="match status" value="1"/>
</dbReference>
<dbReference type="CDD" id="cd02947">
    <property type="entry name" value="TRX_family"/>
    <property type="match status" value="1"/>
</dbReference>
<dbReference type="Proteomes" id="UP000319976">
    <property type="component" value="Chromosome"/>
</dbReference>
<evidence type="ECO:0000256" key="6">
    <source>
        <dbReference type="NCBIfam" id="TIGR01068"/>
    </source>
</evidence>
<feature type="disulfide bond" description="Redox-active" evidence="9">
    <location>
        <begin position="37"/>
        <end position="40"/>
    </location>
</feature>
<evidence type="ECO:0000256" key="2">
    <source>
        <dbReference type="ARBA" id="ARBA00022448"/>
    </source>
</evidence>
<proteinExistence type="inferred from homology"/>
<dbReference type="KEGG" id="chya:V22_07470"/>
<dbReference type="InterPro" id="IPR005746">
    <property type="entry name" value="Thioredoxin"/>
</dbReference>
<evidence type="ECO:0000256" key="3">
    <source>
        <dbReference type="ARBA" id="ARBA00022982"/>
    </source>
</evidence>
<dbReference type="RefSeq" id="WP_145259915.1">
    <property type="nucleotide sequence ID" value="NZ_CP036316.1"/>
</dbReference>
<dbReference type="PROSITE" id="PS51352">
    <property type="entry name" value="THIOREDOXIN_2"/>
    <property type="match status" value="1"/>
</dbReference>
<dbReference type="PROSITE" id="PS00194">
    <property type="entry name" value="THIOREDOXIN_1"/>
    <property type="match status" value="1"/>
</dbReference>
<dbReference type="AlphaFoldDB" id="A0A517T572"/>
<reference evidence="11 12" key="1">
    <citation type="submission" date="2019-02" db="EMBL/GenBank/DDBJ databases">
        <title>Deep-cultivation of Planctomycetes and their phenomic and genomic characterization uncovers novel biology.</title>
        <authorList>
            <person name="Wiegand S."/>
            <person name="Jogler M."/>
            <person name="Boedeker C."/>
            <person name="Pinto D."/>
            <person name="Vollmers J."/>
            <person name="Rivas-Marin E."/>
            <person name="Kohn T."/>
            <person name="Peeters S.H."/>
            <person name="Heuer A."/>
            <person name="Rast P."/>
            <person name="Oberbeckmann S."/>
            <person name="Bunk B."/>
            <person name="Jeske O."/>
            <person name="Meyerdierks A."/>
            <person name="Storesund J.E."/>
            <person name="Kallscheuer N."/>
            <person name="Luecker S."/>
            <person name="Lage O.M."/>
            <person name="Pohl T."/>
            <person name="Merkel B.J."/>
            <person name="Hornburger P."/>
            <person name="Mueller R.-W."/>
            <person name="Bruemmer F."/>
            <person name="Labrenz M."/>
            <person name="Spormann A.M."/>
            <person name="Op den Camp H."/>
            <person name="Overmann J."/>
            <person name="Amann R."/>
            <person name="Jetten M.S.M."/>
            <person name="Mascher T."/>
            <person name="Medema M.H."/>
            <person name="Devos D.P."/>
            <person name="Kaster A.-K."/>
            <person name="Ovreas L."/>
            <person name="Rohde M."/>
            <person name="Galperin M.Y."/>
            <person name="Jogler C."/>
        </authorList>
    </citation>
    <scope>NUCLEOTIDE SEQUENCE [LARGE SCALE GENOMIC DNA]</scope>
    <source>
        <strain evidence="11 12">V22</strain>
    </source>
</reference>
<dbReference type="PANTHER" id="PTHR45663:SF11">
    <property type="entry name" value="GEO12009P1"/>
    <property type="match status" value="1"/>
</dbReference>
<evidence type="ECO:0000256" key="8">
    <source>
        <dbReference type="PIRSR" id="PIRSR000077-1"/>
    </source>
</evidence>
<evidence type="ECO:0000259" key="10">
    <source>
        <dbReference type="PROSITE" id="PS51352"/>
    </source>
</evidence>
<dbReference type="Pfam" id="PF00085">
    <property type="entry name" value="Thioredoxin"/>
    <property type="match status" value="1"/>
</dbReference>
<dbReference type="InterPro" id="IPR013766">
    <property type="entry name" value="Thioredoxin_domain"/>
</dbReference>
<dbReference type="Gene3D" id="3.40.30.10">
    <property type="entry name" value="Glutaredoxin"/>
    <property type="match status" value="1"/>
</dbReference>
<evidence type="ECO:0000256" key="1">
    <source>
        <dbReference type="ARBA" id="ARBA00008987"/>
    </source>
</evidence>
<keyword evidence="4 9" id="KW-1015">Disulfide bond</keyword>